<proteinExistence type="predicted"/>
<dbReference type="Proteomes" id="UP000799118">
    <property type="component" value="Unassembled WGS sequence"/>
</dbReference>
<evidence type="ECO:0000313" key="1">
    <source>
        <dbReference type="EMBL" id="KAE9387142.1"/>
    </source>
</evidence>
<accession>A0A6A4GN03</accession>
<name>A0A6A4GN03_9AGAR</name>
<dbReference type="AlphaFoldDB" id="A0A6A4GN03"/>
<gene>
    <name evidence="1" type="ORF">BT96DRAFT_1005400</name>
</gene>
<sequence>MGSNIMVRLSQTVLICNGRPRFRFDNEIWDRSSSDKRVIAPNVICPWWEIGGSAVNFTIHNFSAALDYDERLAIIVPHICARFFRTHFDSLFFLNYYLPICARQAVGVQFERRVNLFLYLHLCELEDVLATVPGASRCSLSHHDSVPSVICPWWEIGRSAANFTIHNLSAALSCGDWEATLPPSIHSNSPTQVEACGLPGRDLSSPAIPPTKDRDTNENDCYTVDVYSVPNIAPVGETFALSPTLANFAPVLPILSENILVLASATSQKTVHFTELSYQLFRSHVIFGHFSSSRWDRIVCSDEAAELHELLQH</sequence>
<reference evidence="1" key="1">
    <citation type="journal article" date="2019" name="Environ. Microbiol.">
        <title>Fungal ecological strategies reflected in gene transcription - a case study of two litter decomposers.</title>
        <authorList>
            <person name="Barbi F."/>
            <person name="Kohler A."/>
            <person name="Barry K."/>
            <person name="Baskaran P."/>
            <person name="Daum C."/>
            <person name="Fauchery L."/>
            <person name="Ihrmark K."/>
            <person name="Kuo A."/>
            <person name="LaButti K."/>
            <person name="Lipzen A."/>
            <person name="Morin E."/>
            <person name="Grigoriev I.V."/>
            <person name="Henrissat B."/>
            <person name="Lindahl B."/>
            <person name="Martin F."/>
        </authorList>
    </citation>
    <scope>NUCLEOTIDE SEQUENCE</scope>
    <source>
        <strain evidence="1">JB14</strain>
    </source>
</reference>
<keyword evidence="2" id="KW-1185">Reference proteome</keyword>
<evidence type="ECO:0000313" key="2">
    <source>
        <dbReference type="Proteomes" id="UP000799118"/>
    </source>
</evidence>
<organism evidence="1 2">
    <name type="scientific">Gymnopus androsaceus JB14</name>
    <dbReference type="NCBI Taxonomy" id="1447944"/>
    <lineage>
        <taxon>Eukaryota</taxon>
        <taxon>Fungi</taxon>
        <taxon>Dikarya</taxon>
        <taxon>Basidiomycota</taxon>
        <taxon>Agaricomycotina</taxon>
        <taxon>Agaricomycetes</taxon>
        <taxon>Agaricomycetidae</taxon>
        <taxon>Agaricales</taxon>
        <taxon>Marasmiineae</taxon>
        <taxon>Omphalotaceae</taxon>
        <taxon>Gymnopus</taxon>
    </lineage>
</organism>
<dbReference type="EMBL" id="ML769820">
    <property type="protein sequence ID" value="KAE9387142.1"/>
    <property type="molecule type" value="Genomic_DNA"/>
</dbReference>
<protein>
    <submittedName>
        <fullName evidence="1">Uncharacterized protein</fullName>
    </submittedName>
</protein>